<evidence type="ECO:0000256" key="9">
    <source>
        <dbReference type="ARBA" id="ARBA00023288"/>
    </source>
</evidence>
<accession>A0A3N4SFC1</accession>
<keyword evidence="9 17" id="KW-0449">Lipoprotein</keyword>
<keyword evidence="6 13" id="KW-0573">Peptidoglycan synthesis</keyword>
<evidence type="ECO:0000313" key="18">
    <source>
        <dbReference type="Proteomes" id="UP000266906"/>
    </source>
</evidence>
<dbReference type="Gene3D" id="2.40.440.10">
    <property type="entry name" value="L,D-transpeptidase catalytic domain-like"/>
    <property type="match status" value="1"/>
</dbReference>
<evidence type="ECO:0000256" key="10">
    <source>
        <dbReference type="ARBA" id="ARBA00023315"/>
    </source>
</evidence>
<gene>
    <name evidence="17" type="ORF">EDD38_3521</name>
</gene>
<dbReference type="UniPathway" id="UPA00219"/>
<keyword evidence="8" id="KW-0564">Palmitate</keyword>
<dbReference type="PANTHER" id="PTHR30582:SF2">
    <property type="entry name" value="L,D-TRANSPEPTIDASE YCIB-RELATED"/>
    <property type="match status" value="1"/>
</dbReference>
<evidence type="ECO:0000256" key="14">
    <source>
        <dbReference type="SAM" id="MobiDB-lite"/>
    </source>
</evidence>
<reference evidence="17 18" key="1">
    <citation type="submission" date="2018-11" db="EMBL/GenBank/DDBJ databases">
        <title>Sequencing the genomes of 1000 actinobacteria strains.</title>
        <authorList>
            <person name="Klenk H.-P."/>
        </authorList>
    </citation>
    <scope>NUCLEOTIDE SEQUENCE [LARGE SCALE GENOMIC DNA]</scope>
    <source>
        <strain evidence="17 18">DSM 44781</strain>
    </source>
</reference>
<evidence type="ECO:0000313" key="17">
    <source>
        <dbReference type="EMBL" id="RPE35174.1"/>
    </source>
</evidence>
<comment type="caution">
    <text evidence="17">The sequence shown here is derived from an EMBL/GenBank/DDBJ whole genome shotgun (WGS) entry which is preliminary data.</text>
</comment>
<dbReference type="GO" id="GO:0071972">
    <property type="term" value="F:peptidoglycan L,D-transpeptidase activity"/>
    <property type="evidence" value="ECO:0007669"/>
    <property type="project" value="TreeGrafter"/>
</dbReference>
<dbReference type="GO" id="GO:0016746">
    <property type="term" value="F:acyltransferase activity"/>
    <property type="evidence" value="ECO:0007669"/>
    <property type="project" value="UniProtKB-KW"/>
</dbReference>
<evidence type="ECO:0000256" key="15">
    <source>
        <dbReference type="SAM" id="SignalP"/>
    </source>
</evidence>
<dbReference type="InterPro" id="IPR050979">
    <property type="entry name" value="LD-transpeptidase"/>
</dbReference>
<dbReference type="GO" id="GO:0008360">
    <property type="term" value="P:regulation of cell shape"/>
    <property type="evidence" value="ECO:0007669"/>
    <property type="project" value="UniProtKB-UniRule"/>
</dbReference>
<keyword evidence="5 13" id="KW-0133">Cell shape</keyword>
<evidence type="ECO:0000256" key="1">
    <source>
        <dbReference type="ARBA" id="ARBA00004752"/>
    </source>
</evidence>
<evidence type="ECO:0000256" key="2">
    <source>
        <dbReference type="ARBA" id="ARBA00022475"/>
    </source>
</evidence>
<evidence type="ECO:0000256" key="11">
    <source>
        <dbReference type="ARBA" id="ARBA00023316"/>
    </source>
</evidence>
<dbReference type="CDD" id="cd16913">
    <property type="entry name" value="YkuD_like"/>
    <property type="match status" value="1"/>
</dbReference>
<keyword evidence="7" id="KW-0472">Membrane</keyword>
<keyword evidence="4 15" id="KW-0732">Signal</keyword>
<keyword evidence="2" id="KW-1003">Cell membrane</keyword>
<dbReference type="Pfam" id="PF17964">
    <property type="entry name" value="Big_10"/>
    <property type="match status" value="1"/>
</dbReference>
<dbReference type="Gene3D" id="2.60.40.3710">
    <property type="match status" value="1"/>
</dbReference>
<feature type="domain" description="L,D-TPase catalytic" evidence="16">
    <location>
        <begin position="243"/>
        <end position="368"/>
    </location>
</feature>
<feature type="compositionally biased region" description="Low complexity" evidence="14">
    <location>
        <begin position="413"/>
        <end position="447"/>
    </location>
</feature>
<dbReference type="PROSITE" id="PS52029">
    <property type="entry name" value="LD_TPASE"/>
    <property type="match status" value="1"/>
</dbReference>
<evidence type="ECO:0000256" key="12">
    <source>
        <dbReference type="ARBA" id="ARBA00060592"/>
    </source>
</evidence>
<dbReference type="AlphaFoldDB" id="A0A3N4SFC1"/>
<dbReference type="InterPro" id="IPR005490">
    <property type="entry name" value="LD_TPept_cat_dom"/>
</dbReference>
<feature type="chain" id="PRO_5038666827" evidence="15">
    <location>
        <begin position="16"/>
        <end position="447"/>
    </location>
</feature>
<dbReference type="InterPro" id="IPR038063">
    <property type="entry name" value="Transpep_catalytic_dom"/>
</dbReference>
<evidence type="ECO:0000256" key="7">
    <source>
        <dbReference type="ARBA" id="ARBA00023136"/>
    </source>
</evidence>
<proteinExistence type="predicted"/>
<sequence length="447" mass="46081">MKGSRIVGSSRTALAAMLVLAPAAACSSGGGSAEKDSARQIDVAPLIHTSAAGEKADPAKAFSVTADGTAKLGTVTVTGPDGKPVAGQLAADQQHWQTTDPLRAGAAYTVKVAAEDGKGGHGEADSAFTTADAQHVVTAELGPDSAGSGVYGVGQPLTVKLSEAVTDPAARQQIERGLTVISQPAVTGAWYWVDDENLHFRPQEYWPANTTVKLAYDLPGIRISDGVYGGEEQSLALRTGDRIEAVVDAGTDQLTYKRNGEVVKTIPVTTGKPGFDTRNGVKVVLGQESDVRMSSETIGIAAGSSESYDLDVKWATRVTWSGEYVHAAPWSVWAQGKENVSHGCTGMSTDEAKWFFDNTRVGDIVQVVNSKGHDMEPFGNGFGDWNVGFDEYVKHSALGKPVSTAAPETGVNATPGPSAGASTSAGASGSASASVSASTGAVRAAGR</sequence>
<organism evidence="17 18">
    <name type="scientific">Kitasatospora cineracea</name>
    <dbReference type="NCBI Taxonomy" id="88074"/>
    <lineage>
        <taxon>Bacteria</taxon>
        <taxon>Bacillati</taxon>
        <taxon>Actinomycetota</taxon>
        <taxon>Actinomycetes</taxon>
        <taxon>Kitasatosporales</taxon>
        <taxon>Streptomycetaceae</taxon>
        <taxon>Kitasatospora</taxon>
    </lineage>
</organism>
<dbReference type="GO" id="GO:0071555">
    <property type="term" value="P:cell wall organization"/>
    <property type="evidence" value="ECO:0007669"/>
    <property type="project" value="UniProtKB-UniRule"/>
</dbReference>
<dbReference type="PANTHER" id="PTHR30582">
    <property type="entry name" value="L,D-TRANSPEPTIDASE"/>
    <property type="match status" value="1"/>
</dbReference>
<feature type="region of interest" description="Disordered" evidence="14">
    <location>
        <begin position="403"/>
        <end position="447"/>
    </location>
</feature>
<evidence type="ECO:0000259" key="16">
    <source>
        <dbReference type="PROSITE" id="PS52029"/>
    </source>
</evidence>
<evidence type="ECO:0000256" key="8">
    <source>
        <dbReference type="ARBA" id="ARBA00023139"/>
    </source>
</evidence>
<feature type="active site" description="Proton donor/acceptor" evidence="13">
    <location>
        <position position="326"/>
    </location>
</feature>
<evidence type="ECO:0000256" key="5">
    <source>
        <dbReference type="ARBA" id="ARBA00022960"/>
    </source>
</evidence>
<dbReference type="EMBL" id="RKQG01000001">
    <property type="protein sequence ID" value="RPE35174.1"/>
    <property type="molecule type" value="Genomic_DNA"/>
</dbReference>
<name>A0A3N4SFC1_9ACTN</name>
<evidence type="ECO:0000256" key="4">
    <source>
        <dbReference type="ARBA" id="ARBA00022729"/>
    </source>
</evidence>
<feature type="active site" description="Nucleophile" evidence="13">
    <location>
        <position position="344"/>
    </location>
</feature>
<dbReference type="Pfam" id="PF03734">
    <property type="entry name" value="YkuD"/>
    <property type="match status" value="1"/>
</dbReference>
<evidence type="ECO:0000256" key="13">
    <source>
        <dbReference type="PROSITE-ProRule" id="PRU01373"/>
    </source>
</evidence>
<dbReference type="Gene3D" id="2.60.40.3780">
    <property type="match status" value="1"/>
</dbReference>
<keyword evidence="11 13" id="KW-0961">Cell wall biogenesis/degradation</keyword>
<evidence type="ECO:0000256" key="3">
    <source>
        <dbReference type="ARBA" id="ARBA00022679"/>
    </source>
</evidence>
<dbReference type="InterPro" id="IPR041280">
    <property type="entry name" value="Big_10"/>
</dbReference>
<feature type="signal peptide" evidence="15">
    <location>
        <begin position="1"/>
        <end position="15"/>
    </location>
</feature>
<dbReference type="FunFam" id="2.40.440.10:FF:000005">
    <property type="entry name" value="L,D-transpeptidase 2"/>
    <property type="match status" value="1"/>
</dbReference>
<dbReference type="Proteomes" id="UP000266906">
    <property type="component" value="Unassembled WGS sequence"/>
</dbReference>
<keyword evidence="3" id="KW-0808">Transferase</keyword>
<evidence type="ECO:0000256" key="6">
    <source>
        <dbReference type="ARBA" id="ARBA00022984"/>
    </source>
</evidence>
<dbReference type="GO" id="GO:0018104">
    <property type="term" value="P:peptidoglycan-protein cross-linking"/>
    <property type="evidence" value="ECO:0007669"/>
    <property type="project" value="TreeGrafter"/>
</dbReference>
<dbReference type="SUPFAM" id="SSF141523">
    <property type="entry name" value="L,D-transpeptidase catalytic domain-like"/>
    <property type="match status" value="1"/>
</dbReference>
<keyword evidence="18" id="KW-1185">Reference proteome</keyword>
<dbReference type="GO" id="GO:0005576">
    <property type="term" value="C:extracellular region"/>
    <property type="evidence" value="ECO:0007669"/>
    <property type="project" value="TreeGrafter"/>
</dbReference>
<protein>
    <submittedName>
        <fullName evidence="17">Lipoprotein-anchoring transpeptidase ErfK/SrfK</fullName>
    </submittedName>
</protein>
<keyword evidence="10" id="KW-0012">Acyltransferase</keyword>
<comment type="pathway">
    <text evidence="12">Glycan biosynthesis.</text>
</comment>
<comment type="pathway">
    <text evidence="1 13">Cell wall biogenesis; peptidoglycan biosynthesis.</text>
</comment>